<comment type="caution">
    <text evidence="9">The sequence shown here is derived from an EMBL/GenBank/DDBJ whole genome shotgun (WGS) entry which is preliminary data.</text>
</comment>
<dbReference type="InterPro" id="IPR003660">
    <property type="entry name" value="HAMP_dom"/>
</dbReference>
<name>A0A917IB25_9HYPH</name>
<evidence type="ECO:0000256" key="6">
    <source>
        <dbReference type="SAM" id="Phobius"/>
    </source>
</evidence>
<dbReference type="SMART" id="SM00304">
    <property type="entry name" value="HAMP"/>
    <property type="match status" value="2"/>
</dbReference>
<evidence type="ECO:0000256" key="5">
    <source>
        <dbReference type="SAM" id="MobiDB-lite"/>
    </source>
</evidence>
<organism evidence="9 10">
    <name type="scientific">Alsobacter metallidurans</name>
    <dbReference type="NCBI Taxonomy" id="340221"/>
    <lineage>
        <taxon>Bacteria</taxon>
        <taxon>Pseudomonadati</taxon>
        <taxon>Pseudomonadota</taxon>
        <taxon>Alphaproteobacteria</taxon>
        <taxon>Hyphomicrobiales</taxon>
        <taxon>Alsobacteraceae</taxon>
        <taxon>Alsobacter</taxon>
    </lineage>
</organism>
<evidence type="ECO:0000313" key="9">
    <source>
        <dbReference type="EMBL" id="GGH28077.1"/>
    </source>
</evidence>
<feature type="region of interest" description="Disordered" evidence="5">
    <location>
        <begin position="310"/>
        <end position="341"/>
    </location>
</feature>
<sequence length="654" mass="68662">MFGIAQTDLKSISRDLRFRRDDVDVEQFGAALKRSEAVATAWRELPMAERYDAELKAAKQHGETLAAQFAALQKLKTEIGAEGFDGRAAAVAEAGDKFTSSLRGAVDDADAVMTERILQSLATMKAARSEYRRSTDNSQLGAFEASKSRIERAIGKLTVPWSKQAELATELDAYGEAFTAWSTAENEFVQAAEKLSGAFDVVGPMLADLDQKAAADGDAAAQRLAAAQGFTQAVILAAILAGVLVGLLSAVIMTRTTSRPLARLRDAMLALAGGARDVEAPGADRGDEIGQMAQAVLTFRQAAIDRERLEREAQDERRMSEGERLAREAETRRNEAERAAASREQADVVHVLAAALKGLSTGDLTVQIDAPFPPDYEALRHDFNEAAQQMRAAMGEVLATAGAIRAHVGELAGASDDLAQRTQTQAASLDLAGARARELAASVRASAHASADAAQAARKAMSVAETGGGVVVQAVDAMERIEGASKRISEITTLIDDIAFQTNLLALNAAVEAARAGDAGKGFAVVASEVRTLAQRAGASSRDISGLIATSSAEIAQGAALVRSTGEALSQIVSAARQVAGDVDGISTAAADQMQRIAAMGDAVSEMEQVTQQDAALAEESAASAATLTEEVERLNALIGEFQLETIPQARRAA</sequence>
<accession>A0A917IB25</accession>
<comment type="similarity">
    <text evidence="2">Belongs to the methyl-accepting chemotaxis (MCP) protein family.</text>
</comment>
<dbReference type="Proteomes" id="UP000603912">
    <property type="component" value="Unassembled WGS sequence"/>
</dbReference>
<dbReference type="InterPro" id="IPR004089">
    <property type="entry name" value="MCPsignal_dom"/>
</dbReference>
<dbReference type="PANTHER" id="PTHR43531">
    <property type="entry name" value="PROTEIN ICFG"/>
    <property type="match status" value="1"/>
</dbReference>
<evidence type="ECO:0000256" key="1">
    <source>
        <dbReference type="ARBA" id="ARBA00022500"/>
    </source>
</evidence>
<evidence type="ECO:0000259" key="8">
    <source>
        <dbReference type="PROSITE" id="PS50885"/>
    </source>
</evidence>
<dbReference type="Gene3D" id="1.10.287.950">
    <property type="entry name" value="Methyl-accepting chemotaxis protein"/>
    <property type="match status" value="1"/>
</dbReference>
<evidence type="ECO:0000256" key="3">
    <source>
        <dbReference type="PROSITE-ProRule" id="PRU00284"/>
    </source>
</evidence>
<dbReference type="AlphaFoldDB" id="A0A917IB25"/>
<keyword evidence="6" id="KW-1133">Transmembrane helix</keyword>
<evidence type="ECO:0000256" key="4">
    <source>
        <dbReference type="SAM" id="Coils"/>
    </source>
</evidence>
<reference evidence="9" key="1">
    <citation type="journal article" date="2014" name="Int. J. Syst. Evol. Microbiol.">
        <title>Complete genome sequence of Corynebacterium casei LMG S-19264T (=DSM 44701T), isolated from a smear-ripened cheese.</title>
        <authorList>
            <consortium name="US DOE Joint Genome Institute (JGI-PGF)"/>
            <person name="Walter F."/>
            <person name="Albersmeier A."/>
            <person name="Kalinowski J."/>
            <person name="Ruckert C."/>
        </authorList>
    </citation>
    <scope>NUCLEOTIDE SEQUENCE</scope>
    <source>
        <strain evidence="9">CGMCC 1.12214</strain>
    </source>
</reference>
<feature type="domain" description="Methyl-accepting transducer" evidence="7">
    <location>
        <begin position="400"/>
        <end position="629"/>
    </location>
</feature>
<dbReference type="SUPFAM" id="SSF158472">
    <property type="entry name" value="HAMP domain-like"/>
    <property type="match status" value="1"/>
</dbReference>
<protein>
    <submittedName>
        <fullName evidence="9">Methyl-accepting chemotaxis protein</fullName>
    </submittedName>
</protein>
<dbReference type="SUPFAM" id="SSF58104">
    <property type="entry name" value="Methyl-accepting chemotaxis protein (MCP) signaling domain"/>
    <property type="match status" value="1"/>
</dbReference>
<dbReference type="Gene3D" id="6.10.340.10">
    <property type="match status" value="1"/>
</dbReference>
<keyword evidence="6" id="KW-0472">Membrane</keyword>
<proteinExistence type="inferred from homology"/>
<dbReference type="Pfam" id="PF00015">
    <property type="entry name" value="MCPsignal"/>
    <property type="match status" value="1"/>
</dbReference>
<dbReference type="PROSITE" id="PS50111">
    <property type="entry name" value="CHEMOTAXIS_TRANSDUC_2"/>
    <property type="match status" value="1"/>
</dbReference>
<feature type="coiled-coil region" evidence="4">
    <location>
        <begin position="618"/>
        <end position="645"/>
    </location>
</feature>
<feature type="transmembrane region" description="Helical" evidence="6">
    <location>
        <begin position="233"/>
        <end position="253"/>
    </location>
</feature>
<dbReference type="GO" id="GO:0016020">
    <property type="term" value="C:membrane"/>
    <property type="evidence" value="ECO:0007669"/>
    <property type="project" value="InterPro"/>
</dbReference>
<keyword evidence="4" id="KW-0175">Coiled coil</keyword>
<evidence type="ECO:0000256" key="2">
    <source>
        <dbReference type="ARBA" id="ARBA00029447"/>
    </source>
</evidence>
<feature type="domain" description="HAMP" evidence="8">
    <location>
        <begin position="343"/>
        <end position="395"/>
    </location>
</feature>
<keyword evidence="1" id="KW-0145">Chemotaxis</keyword>
<keyword evidence="10" id="KW-1185">Reference proteome</keyword>
<dbReference type="CDD" id="cd06225">
    <property type="entry name" value="HAMP"/>
    <property type="match status" value="1"/>
</dbReference>
<dbReference type="EMBL" id="BMES01000002">
    <property type="protein sequence ID" value="GGH28077.1"/>
    <property type="molecule type" value="Genomic_DNA"/>
</dbReference>
<dbReference type="PRINTS" id="PR00260">
    <property type="entry name" value="CHEMTRNSDUCR"/>
</dbReference>
<dbReference type="Pfam" id="PF00672">
    <property type="entry name" value="HAMP"/>
    <property type="match status" value="1"/>
</dbReference>
<dbReference type="InterPro" id="IPR051310">
    <property type="entry name" value="MCP_chemotaxis"/>
</dbReference>
<reference evidence="9" key="2">
    <citation type="submission" date="2020-09" db="EMBL/GenBank/DDBJ databases">
        <authorList>
            <person name="Sun Q."/>
            <person name="Zhou Y."/>
        </authorList>
    </citation>
    <scope>NUCLEOTIDE SEQUENCE</scope>
    <source>
        <strain evidence="9">CGMCC 1.12214</strain>
    </source>
</reference>
<dbReference type="PROSITE" id="PS50885">
    <property type="entry name" value="HAMP"/>
    <property type="match status" value="2"/>
</dbReference>
<dbReference type="SMART" id="SM00283">
    <property type="entry name" value="MA"/>
    <property type="match status" value="1"/>
</dbReference>
<gene>
    <name evidence="9" type="ORF">GCM10007036_37070</name>
</gene>
<feature type="domain" description="HAMP" evidence="8">
    <location>
        <begin position="255"/>
        <end position="308"/>
    </location>
</feature>
<keyword evidence="3" id="KW-0807">Transducer</keyword>
<dbReference type="GO" id="GO:0004888">
    <property type="term" value="F:transmembrane signaling receptor activity"/>
    <property type="evidence" value="ECO:0007669"/>
    <property type="project" value="InterPro"/>
</dbReference>
<evidence type="ECO:0000313" key="10">
    <source>
        <dbReference type="Proteomes" id="UP000603912"/>
    </source>
</evidence>
<dbReference type="GO" id="GO:0007165">
    <property type="term" value="P:signal transduction"/>
    <property type="evidence" value="ECO:0007669"/>
    <property type="project" value="UniProtKB-KW"/>
</dbReference>
<dbReference type="InterPro" id="IPR004090">
    <property type="entry name" value="Chemotax_Me-accpt_rcpt"/>
</dbReference>
<dbReference type="PANTHER" id="PTHR43531:SF11">
    <property type="entry name" value="METHYL-ACCEPTING CHEMOTAXIS PROTEIN 3"/>
    <property type="match status" value="1"/>
</dbReference>
<dbReference type="GO" id="GO:0006935">
    <property type="term" value="P:chemotaxis"/>
    <property type="evidence" value="ECO:0007669"/>
    <property type="project" value="UniProtKB-KW"/>
</dbReference>
<evidence type="ECO:0000259" key="7">
    <source>
        <dbReference type="PROSITE" id="PS50111"/>
    </source>
</evidence>
<keyword evidence="6" id="KW-0812">Transmembrane</keyword>